<evidence type="ECO:0000256" key="4">
    <source>
        <dbReference type="ARBA" id="ARBA00022840"/>
    </source>
</evidence>
<evidence type="ECO:0000313" key="7">
    <source>
        <dbReference type="Proteomes" id="UP000235145"/>
    </source>
</evidence>
<keyword evidence="4" id="KW-0067">ATP-binding</keyword>
<dbReference type="GO" id="GO:0005524">
    <property type="term" value="F:ATP binding"/>
    <property type="evidence" value="ECO:0007669"/>
    <property type="project" value="UniProtKB-KW"/>
</dbReference>
<gene>
    <name evidence="6" type="ORF">LSAT_V11C700386010</name>
</gene>
<keyword evidence="7" id="KW-1185">Reference proteome</keyword>
<proteinExistence type="predicted"/>
<comment type="caution">
    <text evidence="6">The sequence shown here is derived from an EMBL/GenBank/DDBJ whole genome shotgun (WGS) entry which is preliminary data.</text>
</comment>
<evidence type="ECO:0008006" key="8">
    <source>
        <dbReference type="Google" id="ProtNLM"/>
    </source>
</evidence>
<name>A0A9R1X263_LACSA</name>
<keyword evidence="2" id="KW-0547">Nucleotide-binding</keyword>
<keyword evidence="3" id="KW-0418">Kinase</keyword>
<dbReference type="GO" id="GO:0016301">
    <property type="term" value="F:kinase activity"/>
    <property type="evidence" value="ECO:0007669"/>
    <property type="project" value="UniProtKB-KW"/>
</dbReference>
<sequence length="142" mass="15971">MEWNLEFRSRYSVRICEPNTSWNLHEGNRELELVDEELSEFDENEVKRVIKVALLCTQTSPTSRPSMSRVMAMISGDIEASGDITRPEYLMRLKFDDAAIFKSSVQNSVSDGVTGTSNSTVSPCTPNDISRPMLSEFIGEGR</sequence>
<feature type="compositionally biased region" description="Polar residues" evidence="5">
    <location>
        <begin position="111"/>
        <end position="128"/>
    </location>
</feature>
<protein>
    <recommendedName>
        <fullName evidence="8">Serine-threonine/tyrosine-protein kinase catalytic domain-containing protein</fullName>
    </recommendedName>
</protein>
<reference evidence="6 7" key="1">
    <citation type="journal article" date="2017" name="Nat. Commun.">
        <title>Genome assembly with in vitro proximity ligation data and whole-genome triplication in lettuce.</title>
        <authorList>
            <person name="Reyes-Chin-Wo S."/>
            <person name="Wang Z."/>
            <person name="Yang X."/>
            <person name="Kozik A."/>
            <person name="Arikit S."/>
            <person name="Song C."/>
            <person name="Xia L."/>
            <person name="Froenicke L."/>
            <person name="Lavelle D.O."/>
            <person name="Truco M.J."/>
            <person name="Xia R."/>
            <person name="Zhu S."/>
            <person name="Xu C."/>
            <person name="Xu H."/>
            <person name="Xu X."/>
            <person name="Cox K."/>
            <person name="Korf I."/>
            <person name="Meyers B.C."/>
            <person name="Michelmore R.W."/>
        </authorList>
    </citation>
    <scope>NUCLEOTIDE SEQUENCE [LARGE SCALE GENOMIC DNA]</scope>
    <source>
        <strain evidence="7">cv. Salinas</strain>
        <tissue evidence="6">Seedlings</tissue>
    </source>
</reference>
<dbReference type="InterPro" id="IPR052059">
    <property type="entry name" value="CR_Ser/Thr_kinase"/>
</dbReference>
<dbReference type="Gene3D" id="1.10.510.10">
    <property type="entry name" value="Transferase(Phosphotransferase) domain 1"/>
    <property type="match status" value="1"/>
</dbReference>
<organism evidence="6 7">
    <name type="scientific">Lactuca sativa</name>
    <name type="common">Garden lettuce</name>
    <dbReference type="NCBI Taxonomy" id="4236"/>
    <lineage>
        <taxon>Eukaryota</taxon>
        <taxon>Viridiplantae</taxon>
        <taxon>Streptophyta</taxon>
        <taxon>Embryophyta</taxon>
        <taxon>Tracheophyta</taxon>
        <taxon>Spermatophyta</taxon>
        <taxon>Magnoliopsida</taxon>
        <taxon>eudicotyledons</taxon>
        <taxon>Gunneridae</taxon>
        <taxon>Pentapetalae</taxon>
        <taxon>asterids</taxon>
        <taxon>campanulids</taxon>
        <taxon>Asterales</taxon>
        <taxon>Asteraceae</taxon>
        <taxon>Cichorioideae</taxon>
        <taxon>Cichorieae</taxon>
        <taxon>Lactucinae</taxon>
        <taxon>Lactuca</taxon>
    </lineage>
</organism>
<evidence type="ECO:0000256" key="1">
    <source>
        <dbReference type="ARBA" id="ARBA00022679"/>
    </source>
</evidence>
<dbReference type="PANTHER" id="PTHR47973">
    <property type="entry name" value="CYSTEINE-RICH RECEPTOR-LIKE PROTEIN KINASE 3"/>
    <property type="match status" value="1"/>
</dbReference>
<evidence type="ECO:0000256" key="2">
    <source>
        <dbReference type="ARBA" id="ARBA00022741"/>
    </source>
</evidence>
<feature type="region of interest" description="Disordered" evidence="5">
    <location>
        <begin position="111"/>
        <end position="142"/>
    </location>
</feature>
<evidence type="ECO:0000256" key="3">
    <source>
        <dbReference type="ARBA" id="ARBA00022777"/>
    </source>
</evidence>
<evidence type="ECO:0000256" key="5">
    <source>
        <dbReference type="SAM" id="MobiDB-lite"/>
    </source>
</evidence>
<evidence type="ECO:0000313" key="6">
    <source>
        <dbReference type="EMBL" id="KAJ0195379.1"/>
    </source>
</evidence>
<dbReference type="Proteomes" id="UP000235145">
    <property type="component" value="Unassembled WGS sequence"/>
</dbReference>
<dbReference type="EMBL" id="NBSK02000007">
    <property type="protein sequence ID" value="KAJ0195379.1"/>
    <property type="molecule type" value="Genomic_DNA"/>
</dbReference>
<accession>A0A9R1X263</accession>
<keyword evidence="1" id="KW-0808">Transferase</keyword>
<dbReference type="AlphaFoldDB" id="A0A9R1X263"/>